<comment type="pathway">
    <text evidence="1">Cofactor biosynthesis; adenosylcobalamin biosynthesis.</text>
</comment>
<proteinExistence type="predicted"/>
<organism evidence="4 5">
    <name type="scientific">Litoreibacter ascidiaceicola</name>
    <dbReference type="NCBI Taxonomy" id="1486859"/>
    <lineage>
        <taxon>Bacteria</taxon>
        <taxon>Pseudomonadati</taxon>
        <taxon>Pseudomonadota</taxon>
        <taxon>Alphaproteobacteria</taxon>
        <taxon>Rhodobacterales</taxon>
        <taxon>Roseobacteraceae</taxon>
        <taxon>Litoreibacter</taxon>
    </lineage>
</organism>
<evidence type="ECO:0000313" key="4">
    <source>
        <dbReference type="EMBL" id="SHE30742.1"/>
    </source>
</evidence>
<name>A0A1M4SF03_9RHOB</name>
<dbReference type="InterPro" id="IPR003723">
    <property type="entry name" value="Precorrin-6x_reduct"/>
</dbReference>
<gene>
    <name evidence="4" type="ORF">SAMN05444273_10149</name>
</gene>
<accession>A0A1M4SF03</accession>
<sequence length="245" mass="26780">MRILLLAGTSEARNLAHALVERGHQVTASLVGATRAPRDLGCETRIGGFGGEQGFRDWLAAHPVDLVIDATHPFAVQITDRTARVCADVKLEHLQLRRDPWGPADGDNWTFIDHPAQAESVIQTGSKVFLATGRQTLEQFAGLSSCTLICRQIDPPEEPFPFENGEFLVGRPPFSIEDEVQLFTNLKIDWLVVKNAGGVMSRSKLDAARQIGLPVLMINRTAPPDGPIVTSVDAALEWLDAHYQG</sequence>
<dbReference type="GO" id="GO:0009236">
    <property type="term" value="P:cobalamin biosynthetic process"/>
    <property type="evidence" value="ECO:0007669"/>
    <property type="project" value="UniProtKB-UniPathway"/>
</dbReference>
<dbReference type="NCBIfam" id="NF005968">
    <property type="entry name" value="PRK08057.1-2"/>
    <property type="match status" value="1"/>
</dbReference>
<dbReference type="OrthoDB" id="5183775at2"/>
<keyword evidence="2" id="KW-0169">Cobalamin biosynthesis</keyword>
<evidence type="ECO:0000256" key="3">
    <source>
        <dbReference type="ARBA" id="ARBA00023002"/>
    </source>
</evidence>
<dbReference type="PROSITE" id="PS51014">
    <property type="entry name" value="COBK_CBIJ"/>
    <property type="match status" value="1"/>
</dbReference>
<keyword evidence="5" id="KW-1185">Reference proteome</keyword>
<dbReference type="NCBIfam" id="TIGR00715">
    <property type="entry name" value="precor6x_red"/>
    <property type="match status" value="1"/>
</dbReference>
<dbReference type="AlphaFoldDB" id="A0A1M4SF03"/>
<dbReference type="Pfam" id="PF02571">
    <property type="entry name" value="CbiJ"/>
    <property type="match status" value="1"/>
</dbReference>
<keyword evidence="3" id="KW-0560">Oxidoreductase</keyword>
<dbReference type="PANTHER" id="PTHR36925">
    <property type="entry name" value="COBALT-PRECORRIN-6A REDUCTASE"/>
    <property type="match status" value="1"/>
</dbReference>
<dbReference type="GO" id="GO:0016994">
    <property type="term" value="F:precorrin-6A reductase activity"/>
    <property type="evidence" value="ECO:0007669"/>
    <property type="project" value="InterPro"/>
</dbReference>
<dbReference type="EMBL" id="FQUV01000001">
    <property type="protein sequence ID" value="SHE30742.1"/>
    <property type="molecule type" value="Genomic_DNA"/>
</dbReference>
<dbReference type="Proteomes" id="UP000184144">
    <property type="component" value="Unassembled WGS sequence"/>
</dbReference>
<dbReference type="STRING" id="1486859.SAMN05444273_10149"/>
<evidence type="ECO:0000256" key="1">
    <source>
        <dbReference type="ARBA" id="ARBA00004953"/>
    </source>
</evidence>
<reference evidence="5" key="1">
    <citation type="submission" date="2016-11" db="EMBL/GenBank/DDBJ databases">
        <authorList>
            <person name="Varghese N."/>
            <person name="Submissions S."/>
        </authorList>
    </citation>
    <scope>NUCLEOTIDE SEQUENCE [LARGE SCALE GENOMIC DNA]</scope>
    <source>
        <strain evidence="5">DSM 100566</strain>
    </source>
</reference>
<evidence type="ECO:0000313" key="5">
    <source>
        <dbReference type="Proteomes" id="UP000184144"/>
    </source>
</evidence>
<evidence type="ECO:0000256" key="2">
    <source>
        <dbReference type="ARBA" id="ARBA00022573"/>
    </source>
</evidence>
<protein>
    <submittedName>
        <fullName evidence="4">Precorrin-6A/cobalt-precorrin-6A reductase</fullName>
    </submittedName>
</protein>
<dbReference type="PANTHER" id="PTHR36925:SF1">
    <property type="entry name" value="COBALT-PRECORRIN-6A REDUCTASE"/>
    <property type="match status" value="1"/>
</dbReference>
<dbReference type="UniPathway" id="UPA00148"/>
<dbReference type="RefSeq" id="WP_073138665.1">
    <property type="nucleotide sequence ID" value="NZ_FQUV01000001.1"/>
</dbReference>